<proteinExistence type="predicted"/>
<dbReference type="EMBL" id="HE774682">
    <property type="protein sequence ID" value="CCG54339.1"/>
    <property type="molecule type" value="Genomic_DNA"/>
</dbReference>
<organism evidence="2 3">
    <name type="scientific">Flavobacterium indicum (strain DSM 17447 / CIP 109464 / GPTSA100-9)</name>
    <dbReference type="NCBI Taxonomy" id="1094466"/>
    <lineage>
        <taxon>Bacteria</taxon>
        <taxon>Pseudomonadati</taxon>
        <taxon>Bacteroidota</taxon>
        <taxon>Flavobacteriia</taxon>
        <taxon>Flavobacteriales</taxon>
        <taxon>Flavobacteriaceae</taxon>
        <taxon>Flavobacterium</taxon>
    </lineage>
</organism>
<evidence type="ECO:0000256" key="1">
    <source>
        <dbReference type="SAM" id="Phobius"/>
    </source>
</evidence>
<dbReference type="STRING" id="1094466.KQS_12155"/>
<name>H8XRA5_FLAIG</name>
<sequence length="86" mass="10255">MATSKLKVLCGISFVLFTLNLMINNYFKNIFFIFNLIYISIVIVYVYRLYSKDVVTRKELIKYLLPILLFAVISSIFFVLPYFEKY</sequence>
<keyword evidence="1 2" id="KW-0812">Transmembrane</keyword>
<keyword evidence="1" id="KW-0472">Membrane</keyword>
<feature type="transmembrane region" description="Helical" evidence="1">
    <location>
        <begin position="6"/>
        <end position="23"/>
    </location>
</feature>
<accession>H8XRA5</accession>
<dbReference type="KEGG" id="fin:KQS_12155"/>
<reference evidence="2 3" key="1">
    <citation type="journal article" date="2012" name="J. Bacteriol.">
        <title>Complete Genome Sequence of Flavobacterium indicum GPSTA100-9T, Isolated from Warm Spring Water.</title>
        <authorList>
            <person name="Barbier P."/>
            <person name="Houel A."/>
            <person name="Loux V."/>
            <person name="Poulain J."/>
            <person name="Bernardet J.F."/>
            <person name="Touchon M."/>
            <person name="Duchaud E."/>
        </authorList>
    </citation>
    <scope>NUCLEOTIDE SEQUENCE [LARGE SCALE GENOMIC DNA]</scope>
    <source>
        <strain evidence="3">DSM 17447 / CIP 109464 / GPTSA100-9</strain>
    </source>
</reference>
<keyword evidence="3" id="KW-1185">Reference proteome</keyword>
<dbReference type="AlphaFoldDB" id="H8XRA5"/>
<dbReference type="HOGENOM" id="CLU_2493319_0_0_10"/>
<evidence type="ECO:0000313" key="3">
    <source>
        <dbReference type="Proteomes" id="UP000007599"/>
    </source>
</evidence>
<feature type="transmembrane region" description="Helical" evidence="1">
    <location>
        <begin position="30"/>
        <end position="48"/>
    </location>
</feature>
<protein>
    <submittedName>
        <fullName evidence="2">Hypothetical transmembrane protein</fullName>
    </submittedName>
</protein>
<gene>
    <name evidence="2" type="ordered locus">KQS_12155</name>
</gene>
<keyword evidence="1" id="KW-1133">Transmembrane helix</keyword>
<evidence type="ECO:0000313" key="2">
    <source>
        <dbReference type="EMBL" id="CCG54339.1"/>
    </source>
</evidence>
<feature type="transmembrane region" description="Helical" evidence="1">
    <location>
        <begin position="60"/>
        <end position="83"/>
    </location>
</feature>
<reference evidence="3" key="2">
    <citation type="submission" date="2012-03" db="EMBL/GenBank/DDBJ databases">
        <title>Complete genome sequence of Flavobacterium indicum GPTSA100-9T, isolated from warm spring water.</title>
        <authorList>
            <person name="Barbier P."/>
            <person name="Houel A."/>
            <person name="Loux V."/>
            <person name="Poulain J."/>
            <person name="Bernardet J.-F."/>
            <person name="Touchon M."/>
            <person name="Duchaud E."/>
        </authorList>
    </citation>
    <scope>NUCLEOTIDE SEQUENCE [LARGE SCALE GENOMIC DNA]</scope>
    <source>
        <strain evidence="3">DSM 17447 / CIP 109464 / GPTSA100-9</strain>
    </source>
</reference>
<dbReference type="Proteomes" id="UP000007599">
    <property type="component" value="Chromosome I"/>
</dbReference>